<accession>A0A1E5H795</accession>
<comment type="cofactor">
    <cofactor evidence="8">
        <name>adenosylcob(III)alamin</name>
        <dbReference type="ChEBI" id="CHEBI:18408"/>
    </cofactor>
    <text evidence="8">Binds between the large and small subunits.</text>
</comment>
<reference evidence="10" key="1">
    <citation type="submission" date="2016-09" db="EMBL/GenBank/DDBJ databases">
        <authorList>
            <person name="Gulvik C.A."/>
        </authorList>
    </citation>
    <scope>NUCLEOTIDE SEQUENCE [LARGE SCALE GENOMIC DNA]</scope>
    <source>
        <strain evidence="10">LMG 8895</strain>
    </source>
</reference>
<evidence type="ECO:0000256" key="4">
    <source>
        <dbReference type="ARBA" id="ARBA00024446"/>
    </source>
</evidence>
<keyword evidence="2 8" id="KW-0456">Lyase</keyword>
<dbReference type="GO" id="GO:0006520">
    <property type="term" value="P:amino acid metabolic process"/>
    <property type="evidence" value="ECO:0007669"/>
    <property type="project" value="InterPro"/>
</dbReference>
<name>A0A1E5H795_9ENTE</name>
<organism evidence="9 10">
    <name type="scientific">Enterococcus termitis</name>
    <dbReference type="NCBI Taxonomy" id="332950"/>
    <lineage>
        <taxon>Bacteria</taxon>
        <taxon>Bacillati</taxon>
        <taxon>Bacillota</taxon>
        <taxon>Bacilli</taxon>
        <taxon>Lactobacillales</taxon>
        <taxon>Enterococcaceae</taxon>
        <taxon>Enterococcus</taxon>
    </lineage>
</organism>
<comment type="catalytic activity">
    <reaction evidence="5 8">
        <text>ethanolamine = acetaldehyde + NH4(+)</text>
        <dbReference type="Rhea" id="RHEA:15313"/>
        <dbReference type="ChEBI" id="CHEBI:15343"/>
        <dbReference type="ChEBI" id="CHEBI:28938"/>
        <dbReference type="ChEBI" id="CHEBI:57603"/>
        <dbReference type="EC" id="4.3.1.7"/>
    </reaction>
</comment>
<evidence type="ECO:0000256" key="1">
    <source>
        <dbReference type="ARBA" id="ARBA00022628"/>
    </source>
</evidence>
<evidence type="ECO:0000256" key="8">
    <source>
        <dbReference type="HAMAP-Rule" id="MF_00601"/>
    </source>
</evidence>
<dbReference type="GO" id="GO:0009350">
    <property type="term" value="C:ethanolamine ammonia-lyase complex"/>
    <property type="evidence" value="ECO:0007669"/>
    <property type="project" value="UniProtKB-UniRule"/>
</dbReference>
<keyword evidence="3 8" id="KW-0170">Cobalt</keyword>
<dbReference type="Gene3D" id="3.40.50.11240">
    <property type="entry name" value="Ethanolamine ammonia-lyase light chain (EutC)"/>
    <property type="match status" value="1"/>
</dbReference>
<protein>
    <recommendedName>
        <fullName evidence="7 8">Ethanolamine ammonia-lyase small subunit</fullName>
        <shortName evidence="8">EAL small subunit</shortName>
        <ecNumber evidence="6 8">4.3.1.7</ecNumber>
    </recommendedName>
</protein>
<keyword evidence="4 8" id="KW-1283">Bacterial microcompartment</keyword>
<evidence type="ECO:0000256" key="3">
    <source>
        <dbReference type="ARBA" id="ARBA00023285"/>
    </source>
</evidence>
<dbReference type="GO" id="GO:0046336">
    <property type="term" value="P:ethanolamine catabolic process"/>
    <property type="evidence" value="ECO:0007669"/>
    <property type="project" value="UniProtKB-UniRule"/>
</dbReference>
<dbReference type="PIRSF" id="PIRSF018982">
    <property type="entry name" value="EutC"/>
    <property type="match status" value="1"/>
</dbReference>
<comment type="similarity">
    <text evidence="8">Belongs to the EutC family.</text>
</comment>
<feature type="binding site" evidence="8">
    <location>
        <position position="212"/>
    </location>
    <ligand>
        <name>adenosylcob(III)alamin</name>
        <dbReference type="ChEBI" id="CHEBI:18408"/>
    </ligand>
</feature>
<dbReference type="FunFam" id="3.40.50.11240:FF:000001">
    <property type="entry name" value="Ethanolamine ammonia-lyase light chain"/>
    <property type="match status" value="1"/>
</dbReference>
<evidence type="ECO:0000313" key="10">
    <source>
        <dbReference type="Proteomes" id="UP000095094"/>
    </source>
</evidence>
<sequence length="301" mass="33496">MDNNEIKSLIVSILEEMTEPKSSIESKENQHSTVSTINPSQVETGMIDDITEVDIRKQFLIPDPVDREGYLKMKAKTPARLGLWRSGPRYKTQSMLRFRADHAAAQDAVFSYVSEEIIKEMNFIEVATKCQDKDEYVTRPDLGRQFDEENTEKIKAGVKPNQKVQIIVGDGLSSAAIEANIKEILPSIKQGLNMFGLDFDSESVVFIKHARVPAMDQIAELTGAEVVCYLIGERPGLVTAESMSAYIAYKPTVGMPEARRTVISNIHKGGTPAVEAGAYIAELIHKMLEYKKSGIDLKEVE</sequence>
<evidence type="ECO:0000256" key="2">
    <source>
        <dbReference type="ARBA" id="ARBA00023239"/>
    </source>
</evidence>
<dbReference type="AlphaFoldDB" id="A0A1E5H795"/>
<proteinExistence type="inferred from homology"/>
<gene>
    <name evidence="8" type="primary">eutC</name>
    <name evidence="9" type="ORF">BCR25_02640</name>
</gene>
<dbReference type="FunFam" id="1.10.30.40:FF:000001">
    <property type="entry name" value="Ethanolamine ammonia-lyase light chain"/>
    <property type="match status" value="1"/>
</dbReference>
<evidence type="ECO:0000256" key="7">
    <source>
        <dbReference type="ARBA" id="ARBA00069181"/>
    </source>
</evidence>
<keyword evidence="1 8" id="KW-0846">Cobalamin</keyword>
<keyword evidence="10" id="KW-1185">Reference proteome</keyword>
<evidence type="ECO:0000256" key="6">
    <source>
        <dbReference type="ARBA" id="ARBA00067005"/>
    </source>
</evidence>
<feature type="binding site" evidence="8">
    <location>
        <position position="233"/>
    </location>
    <ligand>
        <name>adenosylcob(III)alamin</name>
        <dbReference type="ChEBI" id="CHEBI:18408"/>
    </ligand>
</feature>
<dbReference type="HAMAP" id="MF_00601">
    <property type="entry name" value="EutC"/>
    <property type="match status" value="1"/>
</dbReference>
<dbReference type="InterPro" id="IPR042251">
    <property type="entry name" value="EutC_C"/>
</dbReference>
<dbReference type="InterPro" id="IPR042255">
    <property type="entry name" value="EutC_N"/>
</dbReference>
<dbReference type="UniPathway" id="UPA00560"/>
<comment type="subcellular location">
    <subcellularLocation>
        <location evidence="8">Bacterial microcompartment</location>
    </subcellularLocation>
</comment>
<dbReference type="Pfam" id="PF05985">
    <property type="entry name" value="EutC"/>
    <property type="match status" value="1"/>
</dbReference>
<dbReference type="GO" id="GO:0031471">
    <property type="term" value="C:ethanolamine degradation polyhedral organelle"/>
    <property type="evidence" value="ECO:0007669"/>
    <property type="project" value="UniProtKB-UniRule"/>
</dbReference>
<dbReference type="PANTHER" id="PTHR39330:SF1">
    <property type="entry name" value="ETHANOLAMINE AMMONIA-LYASE SMALL SUBUNIT"/>
    <property type="match status" value="1"/>
</dbReference>
<comment type="pathway">
    <text evidence="8">Amine and polyamine degradation; ethanolamine degradation.</text>
</comment>
<dbReference type="EMBL" id="MIJY01000001">
    <property type="protein sequence ID" value="OEG20827.1"/>
    <property type="molecule type" value="Genomic_DNA"/>
</dbReference>
<dbReference type="EC" id="4.3.1.7" evidence="6 8"/>
<dbReference type="Gene3D" id="1.10.30.40">
    <property type="entry name" value="Ethanolamine ammonia-lyase light chain (EutC), N-terminal domain"/>
    <property type="match status" value="1"/>
</dbReference>
<comment type="caution">
    <text evidence="9">The sequence shown here is derived from an EMBL/GenBank/DDBJ whole genome shotgun (WGS) entry which is preliminary data.</text>
</comment>
<dbReference type="GO" id="GO:0031419">
    <property type="term" value="F:cobalamin binding"/>
    <property type="evidence" value="ECO:0007669"/>
    <property type="project" value="UniProtKB-UniRule"/>
</dbReference>
<dbReference type="InterPro" id="IPR009246">
    <property type="entry name" value="EutC"/>
</dbReference>
<dbReference type="PANTHER" id="PTHR39330">
    <property type="entry name" value="ETHANOLAMINE AMMONIA-LYASE LIGHT CHAIN"/>
    <property type="match status" value="1"/>
</dbReference>
<evidence type="ECO:0000313" key="9">
    <source>
        <dbReference type="EMBL" id="OEG20827.1"/>
    </source>
</evidence>
<evidence type="ECO:0000256" key="5">
    <source>
        <dbReference type="ARBA" id="ARBA00052081"/>
    </source>
</evidence>
<dbReference type="NCBIfam" id="NF003971">
    <property type="entry name" value="PRK05465.1"/>
    <property type="match status" value="1"/>
</dbReference>
<dbReference type="GO" id="GO:0008851">
    <property type="term" value="F:ethanolamine ammonia-lyase activity"/>
    <property type="evidence" value="ECO:0007669"/>
    <property type="project" value="UniProtKB-UniRule"/>
</dbReference>
<dbReference type="Proteomes" id="UP000095094">
    <property type="component" value="Unassembled WGS sequence"/>
</dbReference>
<comment type="subunit">
    <text evidence="8">The basic unit is a heterodimer which dimerizes to form tetramers. The heterotetramers trimerize; 6 large subunits form a core ring with 6 small subunits projecting outwards.</text>
</comment>
<comment type="function">
    <text evidence="8">Catalyzes the deamination of various vicinal amino-alcohols to oxo compounds. Allows this organism to utilize ethanolamine as the sole source of nitrogen and carbon in the presence of external vitamin B12.</text>
</comment>